<dbReference type="Proteomes" id="UP000712570">
    <property type="component" value="Unassembled WGS sequence"/>
</dbReference>
<dbReference type="SUPFAM" id="SSF143414">
    <property type="entry name" value="CcmK-like"/>
    <property type="match status" value="1"/>
</dbReference>
<organism evidence="5 6">
    <name type="scientific">Iodobacter violaceini</name>
    <dbReference type="NCBI Taxonomy" id="3044271"/>
    <lineage>
        <taxon>Bacteria</taxon>
        <taxon>Pseudomonadati</taxon>
        <taxon>Pseudomonadota</taxon>
        <taxon>Betaproteobacteria</taxon>
        <taxon>Neisseriales</taxon>
        <taxon>Chitinibacteraceae</taxon>
        <taxon>Iodobacter</taxon>
    </lineage>
</organism>
<evidence type="ECO:0000313" key="5">
    <source>
        <dbReference type="EMBL" id="NHQ86102.1"/>
    </source>
</evidence>
<evidence type="ECO:0000313" key="6">
    <source>
        <dbReference type="Proteomes" id="UP000712570"/>
    </source>
</evidence>
<protein>
    <submittedName>
        <fullName evidence="5">BMC domain-containing protein</fullName>
    </submittedName>
</protein>
<comment type="subcellular location">
    <subcellularLocation>
        <location evidence="1">Bacterial microcompartment</location>
    </subcellularLocation>
</comment>
<dbReference type="Pfam" id="PF00936">
    <property type="entry name" value="BMC"/>
    <property type="match status" value="1"/>
</dbReference>
<evidence type="ECO:0000256" key="2">
    <source>
        <dbReference type="ARBA" id="ARBA00024446"/>
    </source>
</evidence>
<name>A0ABX0KQF2_9NEIS</name>
<comment type="similarity">
    <text evidence="3">Belongs to the bacterial microcompartments protein family.</text>
</comment>
<dbReference type="RefSeq" id="WP_166824429.1">
    <property type="nucleotide sequence ID" value="NZ_JAAOLX010000003.1"/>
</dbReference>
<sequence>MINSLGLLEVRGFVTALEAADAMLKSASVRLIRQYETNPGWISLVVEGDIASCRAAVDAGVAAAARLGEVVSRQEIGRPDPDVERMILKMLAPKPKKQRVAKPAPAGIPAEVVAVAKAEAEVEAPVVLASADEEKTVGMGCDELAILAAVAASESGLTLAELIVALPEAGVTRRALENMCKAKRLAKVMGRYCKLV</sequence>
<dbReference type="InterPro" id="IPR037233">
    <property type="entry name" value="CcmK-like_sf"/>
</dbReference>
<gene>
    <name evidence="5" type="ORF">HA050_08220</name>
</gene>
<keyword evidence="2" id="KW-1283">Bacterial microcompartment</keyword>
<proteinExistence type="inferred from homology"/>
<reference evidence="5 6" key="1">
    <citation type="submission" date="2020-03" db="EMBL/GenBank/DDBJ databases">
        <title>Draft genome sequence of environmentally isolated violet-colored cultures.</title>
        <authorList>
            <person name="Wilson H.S."/>
        </authorList>
    </citation>
    <scope>NUCLEOTIDE SEQUENCE [LARGE SCALE GENOMIC DNA]</scope>
    <source>
        <strain evidence="5 6">HSC-16F04</strain>
    </source>
</reference>
<dbReference type="PROSITE" id="PS51930">
    <property type="entry name" value="BMC_2"/>
    <property type="match status" value="1"/>
</dbReference>
<evidence type="ECO:0000259" key="4">
    <source>
        <dbReference type="PROSITE" id="PS51930"/>
    </source>
</evidence>
<comment type="caution">
    <text evidence="5">The sequence shown here is derived from an EMBL/GenBank/DDBJ whole genome shotgun (WGS) entry which is preliminary data.</text>
</comment>
<evidence type="ECO:0000256" key="1">
    <source>
        <dbReference type="ARBA" id="ARBA00024322"/>
    </source>
</evidence>
<dbReference type="EMBL" id="JAAOLX010000003">
    <property type="protein sequence ID" value="NHQ86102.1"/>
    <property type="molecule type" value="Genomic_DNA"/>
</dbReference>
<evidence type="ECO:0000256" key="3">
    <source>
        <dbReference type="PROSITE-ProRule" id="PRU01278"/>
    </source>
</evidence>
<dbReference type="Gene3D" id="3.30.70.1710">
    <property type="match status" value="1"/>
</dbReference>
<dbReference type="CDD" id="cd07045">
    <property type="entry name" value="BMC_CcmK_like"/>
    <property type="match status" value="1"/>
</dbReference>
<accession>A0ABX0KQF2</accession>
<dbReference type="PANTHER" id="PTHR33941:SF6">
    <property type="entry name" value="BACTERIAL MICROCOMPARTMENT SHELL PROTEIN EUTK"/>
    <property type="match status" value="1"/>
</dbReference>
<keyword evidence="6" id="KW-1185">Reference proteome</keyword>
<feature type="domain" description="BMC" evidence="4">
    <location>
        <begin position="4"/>
        <end position="88"/>
    </location>
</feature>
<dbReference type="InterPro" id="IPR050575">
    <property type="entry name" value="BMC_shell"/>
</dbReference>
<dbReference type="InterPro" id="IPR044872">
    <property type="entry name" value="CcmK/CsoS1_BMC"/>
</dbReference>
<dbReference type="InterPro" id="IPR000249">
    <property type="entry name" value="BMC_dom"/>
</dbReference>
<dbReference type="PANTHER" id="PTHR33941">
    <property type="entry name" value="PROPANEDIOL UTILIZATION PROTEIN PDUA"/>
    <property type="match status" value="1"/>
</dbReference>
<dbReference type="SMART" id="SM00877">
    <property type="entry name" value="BMC"/>
    <property type="match status" value="1"/>
</dbReference>